<dbReference type="InterPro" id="IPR000600">
    <property type="entry name" value="ROK"/>
</dbReference>
<accession>A0A2G6K9M8</accession>
<dbReference type="Gene3D" id="3.30.420.40">
    <property type="match status" value="2"/>
</dbReference>
<dbReference type="InterPro" id="IPR049874">
    <property type="entry name" value="ROK_cs"/>
</dbReference>
<dbReference type="PANTHER" id="PTHR18964:SF173">
    <property type="entry name" value="GLUCOKINASE"/>
    <property type="match status" value="1"/>
</dbReference>
<proteinExistence type="inferred from homology"/>
<keyword evidence="2" id="KW-0808">Transferase</keyword>
<reference evidence="2 3" key="1">
    <citation type="submission" date="2017-10" db="EMBL/GenBank/DDBJ databases">
        <title>Novel microbial diversity and functional potential in the marine mammal oral microbiome.</title>
        <authorList>
            <person name="Dudek N.K."/>
            <person name="Sun C.L."/>
            <person name="Burstein D."/>
            <person name="Kantor R.S."/>
            <person name="Aliaga Goltsman D.S."/>
            <person name="Bik E.M."/>
            <person name="Thomas B.C."/>
            <person name="Banfield J.F."/>
            <person name="Relman D.A."/>
        </authorList>
    </citation>
    <scope>NUCLEOTIDE SEQUENCE [LARGE SCALE GENOMIC DNA]</scope>
    <source>
        <strain evidence="2">DOLJORAL78_61_10</strain>
    </source>
</reference>
<dbReference type="EMBL" id="PDSL01000050">
    <property type="protein sequence ID" value="PIE32363.1"/>
    <property type="molecule type" value="Genomic_DNA"/>
</dbReference>
<keyword evidence="2" id="KW-0418">Kinase</keyword>
<sequence>MARSVGIDVGGTKCLGVALDDDHTVISVERQPTPADPNNLVAALTDLIDLLGPADHVGLGLPGWVDTDGVLRASPHLGAAVGYDIAGAVAERCGLPAIAVNDATGATLAEWRIGAGHGVDNLVMVTLGTGIGGGLVADGHLIRGRHGWAGEFGHMVVHQDGLPCPCGRQGCWERYASGTGLAAAARRSVRTGDRMLDLACGDPAAITGEIVVAAALEGDAHAIEIIDELSRWIALGLVNLTNALDPELFVLGGGAMEGLTSYLGVIEQGFVELLAPPRDQPAPRIVIAQHGERAGAVGAALLHTLWPG</sequence>
<dbReference type="AlphaFoldDB" id="A0A2G6K9M8"/>
<dbReference type="Proteomes" id="UP000230914">
    <property type="component" value="Unassembled WGS sequence"/>
</dbReference>
<dbReference type="SUPFAM" id="SSF53067">
    <property type="entry name" value="Actin-like ATPase domain"/>
    <property type="match status" value="1"/>
</dbReference>
<dbReference type="Pfam" id="PF00480">
    <property type="entry name" value="ROK"/>
    <property type="match status" value="1"/>
</dbReference>
<dbReference type="PANTHER" id="PTHR18964">
    <property type="entry name" value="ROK (REPRESSOR, ORF, KINASE) FAMILY"/>
    <property type="match status" value="1"/>
</dbReference>
<organism evidence="2 3">
    <name type="scientific">Ilumatobacter coccineus</name>
    <dbReference type="NCBI Taxonomy" id="467094"/>
    <lineage>
        <taxon>Bacteria</taxon>
        <taxon>Bacillati</taxon>
        <taxon>Actinomycetota</taxon>
        <taxon>Acidimicrobiia</taxon>
        <taxon>Acidimicrobiales</taxon>
        <taxon>Ilumatobacteraceae</taxon>
        <taxon>Ilumatobacter</taxon>
    </lineage>
</organism>
<protein>
    <submittedName>
        <fullName evidence="2">Glucokinase</fullName>
    </submittedName>
</protein>
<comment type="similarity">
    <text evidence="1">Belongs to the ROK (NagC/XylR) family.</text>
</comment>
<dbReference type="InterPro" id="IPR043129">
    <property type="entry name" value="ATPase_NBD"/>
</dbReference>
<comment type="caution">
    <text evidence="2">The sequence shown here is derived from an EMBL/GenBank/DDBJ whole genome shotgun (WGS) entry which is preliminary data.</text>
</comment>
<name>A0A2G6K9M8_9ACTN</name>
<dbReference type="GO" id="GO:0016301">
    <property type="term" value="F:kinase activity"/>
    <property type="evidence" value="ECO:0007669"/>
    <property type="project" value="UniProtKB-KW"/>
</dbReference>
<evidence type="ECO:0000313" key="3">
    <source>
        <dbReference type="Proteomes" id="UP000230914"/>
    </source>
</evidence>
<evidence type="ECO:0000313" key="2">
    <source>
        <dbReference type="EMBL" id="PIE32363.1"/>
    </source>
</evidence>
<gene>
    <name evidence="2" type="ORF">CSA55_03375</name>
</gene>
<dbReference type="PROSITE" id="PS01125">
    <property type="entry name" value="ROK"/>
    <property type="match status" value="1"/>
</dbReference>
<evidence type="ECO:0000256" key="1">
    <source>
        <dbReference type="ARBA" id="ARBA00006479"/>
    </source>
</evidence>